<sequence>MARARHIQEGEAQSLVLVKSLTSCDSVHINEFHRQLELFGQSDHDYVTRLLGVCMEQEPFYILLEYCEWVSIDLLSFYSLKSLGIFQLSLNNLKYFNS</sequence>
<dbReference type="InterPro" id="IPR011009">
    <property type="entry name" value="Kinase-like_dom_sf"/>
</dbReference>
<evidence type="ECO:0000313" key="3">
    <source>
        <dbReference type="Proteomes" id="UP000269396"/>
    </source>
</evidence>
<name>A0A3P8HTB4_9TREM</name>
<dbReference type="AlphaFoldDB" id="A0A3P8HTB4"/>
<dbReference type="SUPFAM" id="SSF56112">
    <property type="entry name" value="Protein kinase-like (PK-like)"/>
    <property type="match status" value="1"/>
</dbReference>
<proteinExistence type="predicted"/>
<reference evidence="2 3" key="1">
    <citation type="submission" date="2018-11" db="EMBL/GenBank/DDBJ databases">
        <authorList>
            <consortium name="Pathogen Informatics"/>
        </authorList>
    </citation>
    <scope>NUCLEOTIDE SEQUENCE [LARGE SCALE GENOMIC DNA]</scope>
    <source>
        <strain>Denwood</strain>
        <strain evidence="3">Zambia</strain>
    </source>
</reference>
<dbReference type="Pfam" id="PF07714">
    <property type="entry name" value="PK_Tyr_Ser-Thr"/>
    <property type="match status" value="1"/>
</dbReference>
<dbReference type="GO" id="GO:0004672">
    <property type="term" value="F:protein kinase activity"/>
    <property type="evidence" value="ECO:0007669"/>
    <property type="project" value="InterPro"/>
</dbReference>
<accession>A0A3P8HTB4</accession>
<feature type="domain" description="Serine-threonine/tyrosine-protein kinase catalytic" evidence="1">
    <location>
        <begin position="8"/>
        <end position="72"/>
    </location>
</feature>
<gene>
    <name evidence="2" type="ORF">SMTD_LOCUS22346</name>
</gene>
<dbReference type="Gene3D" id="3.30.200.20">
    <property type="entry name" value="Phosphorylase Kinase, domain 1"/>
    <property type="match status" value="1"/>
</dbReference>
<organism evidence="2 3">
    <name type="scientific">Schistosoma mattheei</name>
    <dbReference type="NCBI Taxonomy" id="31246"/>
    <lineage>
        <taxon>Eukaryota</taxon>
        <taxon>Metazoa</taxon>
        <taxon>Spiralia</taxon>
        <taxon>Lophotrochozoa</taxon>
        <taxon>Platyhelminthes</taxon>
        <taxon>Trematoda</taxon>
        <taxon>Digenea</taxon>
        <taxon>Strigeidida</taxon>
        <taxon>Schistosomatoidea</taxon>
        <taxon>Schistosomatidae</taxon>
        <taxon>Schistosoma</taxon>
    </lineage>
</organism>
<dbReference type="Proteomes" id="UP000269396">
    <property type="component" value="Unassembled WGS sequence"/>
</dbReference>
<evidence type="ECO:0000259" key="1">
    <source>
        <dbReference type="Pfam" id="PF07714"/>
    </source>
</evidence>
<dbReference type="InterPro" id="IPR001245">
    <property type="entry name" value="Ser-Thr/Tyr_kinase_cat_dom"/>
</dbReference>
<evidence type="ECO:0000313" key="2">
    <source>
        <dbReference type="EMBL" id="VDP87078.1"/>
    </source>
</evidence>
<keyword evidence="3" id="KW-1185">Reference proteome</keyword>
<dbReference type="EMBL" id="UZAL01050992">
    <property type="protein sequence ID" value="VDP87078.1"/>
    <property type="molecule type" value="Genomic_DNA"/>
</dbReference>
<protein>
    <recommendedName>
        <fullName evidence="1">Serine-threonine/tyrosine-protein kinase catalytic domain-containing protein</fullName>
    </recommendedName>
</protein>